<accession>A0AAW1UHR3</accession>
<dbReference type="CDD" id="cd02430">
    <property type="entry name" value="PTH2"/>
    <property type="match status" value="1"/>
</dbReference>
<evidence type="ECO:0000256" key="3">
    <source>
        <dbReference type="ARBA" id="ARBA00038050"/>
    </source>
</evidence>
<name>A0AAW1UHR3_9CUCU</name>
<dbReference type="FunFam" id="3.40.1490.10:FF:000002">
    <property type="entry name" value="Peptidyl-tRNA hydrolase 2, mitochondrial"/>
    <property type="match status" value="1"/>
</dbReference>
<reference evidence="6 7" key="1">
    <citation type="submission" date="2023-03" db="EMBL/GenBank/DDBJ databases">
        <title>Genome insight into feeding habits of ladybird beetles.</title>
        <authorList>
            <person name="Li H.-S."/>
            <person name="Huang Y.-H."/>
            <person name="Pang H."/>
        </authorList>
    </citation>
    <scope>NUCLEOTIDE SEQUENCE [LARGE SCALE GENOMIC DNA]</scope>
    <source>
        <strain evidence="6">SYSU_2023b</strain>
        <tissue evidence="6">Whole body</tissue>
    </source>
</reference>
<organism evidence="6 7">
    <name type="scientific">Henosepilachna vigintioctopunctata</name>
    <dbReference type="NCBI Taxonomy" id="420089"/>
    <lineage>
        <taxon>Eukaryota</taxon>
        <taxon>Metazoa</taxon>
        <taxon>Ecdysozoa</taxon>
        <taxon>Arthropoda</taxon>
        <taxon>Hexapoda</taxon>
        <taxon>Insecta</taxon>
        <taxon>Pterygota</taxon>
        <taxon>Neoptera</taxon>
        <taxon>Endopterygota</taxon>
        <taxon>Coleoptera</taxon>
        <taxon>Polyphaga</taxon>
        <taxon>Cucujiformia</taxon>
        <taxon>Coccinelloidea</taxon>
        <taxon>Coccinellidae</taxon>
        <taxon>Epilachninae</taxon>
        <taxon>Epilachnini</taxon>
        <taxon>Henosepilachna</taxon>
    </lineage>
</organism>
<evidence type="ECO:0000256" key="4">
    <source>
        <dbReference type="ARBA" id="ARBA00048707"/>
    </source>
</evidence>
<evidence type="ECO:0000313" key="6">
    <source>
        <dbReference type="EMBL" id="KAK9879256.1"/>
    </source>
</evidence>
<keyword evidence="2" id="KW-0378">Hydrolase</keyword>
<evidence type="ECO:0000259" key="5">
    <source>
        <dbReference type="PROSITE" id="PS50030"/>
    </source>
</evidence>
<dbReference type="SUPFAM" id="SSF102462">
    <property type="entry name" value="Peptidyl-tRNA hydrolase II"/>
    <property type="match status" value="1"/>
</dbReference>
<keyword evidence="7" id="KW-1185">Reference proteome</keyword>
<dbReference type="Gene3D" id="1.10.8.10">
    <property type="entry name" value="DNA helicase RuvA subunit, C-terminal domain"/>
    <property type="match status" value="1"/>
</dbReference>
<protein>
    <recommendedName>
        <fullName evidence="1">peptidyl-tRNA hydrolase</fullName>
        <ecNumber evidence="1">3.1.1.29</ecNumber>
    </recommendedName>
</protein>
<dbReference type="InterPro" id="IPR002833">
    <property type="entry name" value="PTH2"/>
</dbReference>
<dbReference type="Pfam" id="PF22562">
    <property type="entry name" value="UBA_7"/>
    <property type="match status" value="1"/>
</dbReference>
<dbReference type="PROSITE" id="PS50030">
    <property type="entry name" value="UBA"/>
    <property type="match status" value="1"/>
</dbReference>
<dbReference type="EMBL" id="JARQZJ010000061">
    <property type="protein sequence ID" value="KAK9879256.1"/>
    <property type="molecule type" value="Genomic_DNA"/>
</dbReference>
<gene>
    <name evidence="6" type="ORF">WA026_004106</name>
</gene>
<evidence type="ECO:0000256" key="1">
    <source>
        <dbReference type="ARBA" id="ARBA00013260"/>
    </source>
</evidence>
<comment type="catalytic activity">
    <reaction evidence="4">
        <text>an N-acyl-L-alpha-aminoacyl-tRNA + H2O = an N-acyl-L-amino acid + a tRNA + H(+)</text>
        <dbReference type="Rhea" id="RHEA:54448"/>
        <dbReference type="Rhea" id="RHEA-COMP:10123"/>
        <dbReference type="Rhea" id="RHEA-COMP:13883"/>
        <dbReference type="ChEBI" id="CHEBI:15377"/>
        <dbReference type="ChEBI" id="CHEBI:15378"/>
        <dbReference type="ChEBI" id="CHEBI:59874"/>
        <dbReference type="ChEBI" id="CHEBI:78442"/>
        <dbReference type="ChEBI" id="CHEBI:138191"/>
        <dbReference type="EC" id="3.1.1.29"/>
    </reaction>
</comment>
<evidence type="ECO:0000313" key="7">
    <source>
        <dbReference type="Proteomes" id="UP001431783"/>
    </source>
</evidence>
<dbReference type="GO" id="GO:0005829">
    <property type="term" value="C:cytosol"/>
    <property type="evidence" value="ECO:0007669"/>
    <property type="project" value="TreeGrafter"/>
</dbReference>
<dbReference type="Gene3D" id="3.40.1490.10">
    <property type="entry name" value="Bit1"/>
    <property type="match status" value="1"/>
</dbReference>
<sequence>MSDSNEDEFVTDEFVPNEELFNLLLSMGLTKDKVTEALFCTGNESIEEALNYIFNSDEECMKYIGTNNEFIEEPKVPAERIENAARDENEGDCFYKMTFVVNSALKMGTGKLSAQVAHACLGLYRKMLLEGLKDALDNWEFFGEKKVVLKGIDHVHLQELHEKAKSANIPSYLITDAGKTQIPPNSVTALSLFGSEEEVDKITGKLGLL</sequence>
<dbReference type="PANTHER" id="PTHR12649:SF29">
    <property type="entry name" value="AMINOACYL-TRNA HYDROLASE"/>
    <property type="match status" value="1"/>
</dbReference>
<dbReference type="AlphaFoldDB" id="A0AAW1UHR3"/>
<evidence type="ECO:0000256" key="2">
    <source>
        <dbReference type="ARBA" id="ARBA00022801"/>
    </source>
</evidence>
<dbReference type="InterPro" id="IPR009060">
    <property type="entry name" value="UBA-like_sf"/>
</dbReference>
<dbReference type="Pfam" id="PF01981">
    <property type="entry name" value="PTH2"/>
    <property type="match status" value="1"/>
</dbReference>
<dbReference type="Proteomes" id="UP001431783">
    <property type="component" value="Unassembled WGS sequence"/>
</dbReference>
<dbReference type="PANTHER" id="PTHR12649">
    <property type="entry name" value="PEPTIDYL-TRNA HYDROLASE 2"/>
    <property type="match status" value="1"/>
</dbReference>
<comment type="similarity">
    <text evidence="3">Belongs to the PTH2 family.</text>
</comment>
<dbReference type="InterPro" id="IPR015940">
    <property type="entry name" value="UBA"/>
</dbReference>
<dbReference type="InterPro" id="IPR023476">
    <property type="entry name" value="Pep_tRNA_hydro_II_dom_sf"/>
</dbReference>
<comment type="caution">
    <text evidence="6">The sequence shown here is derived from an EMBL/GenBank/DDBJ whole genome shotgun (WGS) entry which is preliminary data.</text>
</comment>
<dbReference type="SUPFAM" id="SSF46934">
    <property type="entry name" value="UBA-like"/>
    <property type="match status" value="1"/>
</dbReference>
<dbReference type="NCBIfam" id="TIGR00283">
    <property type="entry name" value="arch_pth2"/>
    <property type="match status" value="1"/>
</dbReference>
<dbReference type="EC" id="3.1.1.29" evidence="1"/>
<dbReference type="GO" id="GO:0004045">
    <property type="term" value="F:peptidyl-tRNA hydrolase activity"/>
    <property type="evidence" value="ECO:0007669"/>
    <property type="project" value="UniProtKB-EC"/>
</dbReference>
<proteinExistence type="inferred from homology"/>
<feature type="domain" description="UBA" evidence="5">
    <location>
        <begin position="15"/>
        <end position="56"/>
    </location>
</feature>